<evidence type="ECO:0000313" key="3">
    <source>
        <dbReference type="Proteomes" id="UP000005408"/>
    </source>
</evidence>
<dbReference type="PRINTS" id="PR00449">
    <property type="entry name" value="RASTRNSFRMNG"/>
</dbReference>
<sequence>MNTCYQEDYDRLRPLSYPGTDIFLLCYSIESRCSFENVEAKWIPEIEHFCPNVPILLVACKSDLRSSSRREEMVSTEEGQELAKRLRMSFCETSSLTQTGLKECFNTAIKRASECSNSKKKAKSFGIGIGGFGFSKKKKHVPLPPVMPPAGKAPWVEIMTSTFSSDWTKALQNPVHSDVTFILEGNHKLDAHRLVLCAASKFFQKVFRFSQSEQKKNQLSEIEDESFSTQDLTSGAVEGIATVIEENGGKTHTTIQLCDGIRPKSFVRVLQFLYTGLPNLPEDVTGIEDEIHDLSRLAKMFGLGQLDTICDNCLKEMDFLNPSIGTFLNDETGKRMKDMFLNNPEYADVIFHIEGTKIYANKVVLGARCEVMSAMFGGSFVESQSAVSEVQLKEVTSECFMALMEYLYSDHAPIEDGDLVGIMVLADEYGQKRLVNLCELYITKEVDRSVTKQIEKSDIDVIGLLLTSQLYNAEQLSNWCLHFISSNYIAFEKRKEFALLTGSNKEHVEEHRWPPLSYLEEVKQSEAVRACIIETVKASLQSRFTDSGDAKILSALSRFFDPQCFSDRTPPSEDMDVIAKHLSVCKVGEVRECRVELGNFVEFCRARLQANPKAFLSSTDVCQVAFRARELFPIVAAAAGRLITDQEEVRDFIVFKMLMSPTKAVANSQNSWKISLTLFS</sequence>
<dbReference type="InterPro" id="IPR000210">
    <property type="entry name" value="BTB/POZ_dom"/>
</dbReference>
<dbReference type="InterPro" id="IPR027417">
    <property type="entry name" value="P-loop_NTPase"/>
</dbReference>
<dbReference type="PROSITE" id="PS51421">
    <property type="entry name" value="RAS"/>
    <property type="match status" value="1"/>
</dbReference>
<dbReference type="NCBIfam" id="TIGR00231">
    <property type="entry name" value="small_GTP"/>
    <property type="match status" value="1"/>
</dbReference>
<keyword evidence="3" id="KW-1185">Reference proteome</keyword>
<dbReference type="SMART" id="SM00174">
    <property type="entry name" value="RHO"/>
    <property type="match status" value="1"/>
</dbReference>
<dbReference type="PROSITE" id="PS50097">
    <property type="entry name" value="BTB"/>
    <property type="match status" value="2"/>
</dbReference>
<organism evidence="2 3">
    <name type="scientific">Magallana gigas</name>
    <name type="common">Pacific oyster</name>
    <name type="synonym">Crassostrea gigas</name>
    <dbReference type="NCBI Taxonomy" id="29159"/>
    <lineage>
        <taxon>Eukaryota</taxon>
        <taxon>Metazoa</taxon>
        <taxon>Spiralia</taxon>
        <taxon>Lophotrochozoa</taxon>
        <taxon>Mollusca</taxon>
        <taxon>Bivalvia</taxon>
        <taxon>Autobranchia</taxon>
        <taxon>Pteriomorphia</taxon>
        <taxon>Ostreida</taxon>
        <taxon>Ostreoidea</taxon>
        <taxon>Ostreidae</taxon>
        <taxon>Magallana</taxon>
    </lineage>
</organism>
<dbReference type="InterPro" id="IPR011333">
    <property type="entry name" value="SKP1/BTB/POZ_sf"/>
</dbReference>
<dbReference type="Pfam" id="PF00071">
    <property type="entry name" value="Ras"/>
    <property type="match status" value="1"/>
</dbReference>
<proteinExistence type="predicted"/>
<dbReference type="SMART" id="SM00175">
    <property type="entry name" value="RAB"/>
    <property type="match status" value="1"/>
</dbReference>
<feature type="domain" description="BTB" evidence="1">
    <location>
        <begin position="347"/>
        <end position="416"/>
    </location>
</feature>
<dbReference type="GO" id="GO:0005525">
    <property type="term" value="F:GTP binding"/>
    <property type="evidence" value="ECO:0007669"/>
    <property type="project" value="InterPro"/>
</dbReference>
<dbReference type="PROSITE" id="PS51419">
    <property type="entry name" value="RAB"/>
    <property type="match status" value="1"/>
</dbReference>
<dbReference type="CDD" id="cd18499">
    <property type="entry name" value="BACK_RHOBTB"/>
    <property type="match status" value="1"/>
</dbReference>
<evidence type="ECO:0000259" key="1">
    <source>
        <dbReference type="PROSITE" id="PS50097"/>
    </source>
</evidence>
<dbReference type="Pfam" id="PF00651">
    <property type="entry name" value="BTB"/>
    <property type="match status" value="2"/>
</dbReference>
<dbReference type="Proteomes" id="UP000005408">
    <property type="component" value="Unassembled WGS sequence"/>
</dbReference>
<dbReference type="SUPFAM" id="SSF54695">
    <property type="entry name" value="POZ domain"/>
    <property type="match status" value="2"/>
</dbReference>
<dbReference type="EnsemblMetazoa" id="G3886.1">
    <property type="protein sequence ID" value="G3886.1:cds"/>
    <property type="gene ID" value="G3886"/>
</dbReference>
<dbReference type="GO" id="GO:0003924">
    <property type="term" value="F:GTPase activity"/>
    <property type="evidence" value="ECO:0007669"/>
    <property type="project" value="InterPro"/>
</dbReference>
<dbReference type="Gene3D" id="3.30.710.10">
    <property type="entry name" value="Potassium Channel Kv1.1, Chain A"/>
    <property type="match status" value="2"/>
</dbReference>
<dbReference type="InterPro" id="IPR005225">
    <property type="entry name" value="Small_GTP-bd"/>
</dbReference>
<dbReference type="PANTHER" id="PTHR24413">
    <property type="entry name" value="SPECKLE-TYPE POZ PROTEIN"/>
    <property type="match status" value="1"/>
</dbReference>
<dbReference type="CDD" id="cd18299">
    <property type="entry name" value="BTB1_POZ_RhoBTB"/>
    <property type="match status" value="1"/>
</dbReference>
<name>A0A8W8MTN3_MAGGI</name>
<dbReference type="SMART" id="SM00173">
    <property type="entry name" value="RAS"/>
    <property type="match status" value="1"/>
</dbReference>
<dbReference type="SMART" id="SM00225">
    <property type="entry name" value="BTB"/>
    <property type="match status" value="2"/>
</dbReference>
<dbReference type="SUPFAM" id="SSF52540">
    <property type="entry name" value="P-loop containing nucleoside triphosphate hydrolases"/>
    <property type="match status" value="1"/>
</dbReference>
<dbReference type="CDD" id="cd18300">
    <property type="entry name" value="BTB2_POZ_RhoBTB"/>
    <property type="match status" value="1"/>
</dbReference>
<dbReference type="Gene3D" id="3.40.50.300">
    <property type="entry name" value="P-loop containing nucleotide triphosphate hydrolases"/>
    <property type="match status" value="1"/>
</dbReference>
<accession>A0A8W8MTN3</accession>
<dbReference type="AlphaFoldDB" id="A0A8W8MTN3"/>
<dbReference type="FunFam" id="3.30.710.10:FF:000202">
    <property type="entry name" value="Predicted protein"/>
    <property type="match status" value="1"/>
</dbReference>
<evidence type="ECO:0000313" key="2">
    <source>
        <dbReference type="EnsemblMetazoa" id="G3886.1:cds"/>
    </source>
</evidence>
<dbReference type="CDD" id="cd00157">
    <property type="entry name" value="Rho"/>
    <property type="match status" value="1"/>
</dbReference>
<dbReference type="PROSITE" id="PS51420">
    <property type="entry name" value="RHO"/>
    <property type="match status" value="1"/>
</dbReference>
<feature type="domain" description="BTB" evidence="1">
    <location>
        <begin position="177"/>
        <end position="282"/>
    </location>
</feature>
<dbReference type="InterPro" id="IPR001806">
    <property type="entry name" value="Small_GTPase"/>
</dbReference>
<reference evidence="2" key="1">
    <citation type="submission" date="2022-08" db="UniProtKB">
        <authorList>
            <consortium name="EnsemblMetazoa"/>
        </authorList>
    </citation>
    <scope>IDENTIFICATION</scope>
    <source>
        <strain evidence="2">05x7-T-G4-1.051#20</strain>
    </source>
</reference>
<protein>
    <recommendedName>
        <fullName evidence="1">BTB domain-containing protein</fullName>
    </recommendedName>
</protein>